<dbReference type="RefSeq" id="WP_137480130.1">
    <property type="nucleotide sequence ID" value="NZ_SZZP01000013.1"/>
</dbReference>
<dbReference type="PANTHER" id="PTHR33204">
    <property type="entry name" value="TRANSCRIPTIONAL REGULATOR, MARR FAMILY"/>
    <property type="match status" value="1"/>
</dbReference>
<evidence type="ECO:0000313" key="6">
    <source>
        <dbReference type="EMBL" id="TKV79344.1"/>
    </source>
</evidence>
<evidence type="ECO:0000256" key="2">
    <source>
        <dbReference type="ARBA" id="ARBA00023125"/>
    </source>
</evidence>
<keyword evidence="3" id="KW-0804">Transcription</keyword>
<dbReference type="Pfam" id="PF01638">
    <property type="entry name" value="HxlR"/>
    <property type="match status" value="1"/>
</dbReference>
<evidence type="ECO:0000256" key="3">
    <source>
        <dbReference type="ARBA" id="ARBA00023163"/>
    </source>
</evidence>
<reference evidence="6 7" key="1">
    <citation type="submission" date="2019-05" db="EMBL/GenBank/DDBJ databases">
        <title>Draft Genome of Bradyrhizobium elkanii strain SEMIA 938, Used in Commercial Inoculants for Lupinus spp. in Brazil.</title>
        <authorList>
            <person name="Hungria M."/>
            <person name="Delamuta J.R.M."/>
            <person name="Ribeiro R.A."/>
            <person name="Nogueira M.A."/>
        </authorList>
    </citation>
    <scope>NUCLEOTIDE SEQUENCE [LARGE SCALE GENOMIC DNA]</scope>
    <source>
        <strain evidence="6 7">Semia 938</strain>
    </source>
</reference>
<dbReference type="Gene3D" id="1.10.10.10">
    <property type="entry name" value="Winged helix-like DNA-binding domain superfamily/Winged helix DNA-binding domain"/>
    <property type="match status" value="1"/>
</dbReference>
<dbReference type="InterPro" id="IPR002577">
    <property type="entry name" value="HTH_HxlR"/>
</dbReference>
<proteinExistence type="predicted"/>
<dbReference type="AlphaFoldDB" id="A0A4U6RW53"/>
<evidence type="ECO:0000256" key="4">
    <source>
        <dbReference type="SAM" id="MobiDB-lite"/>
    </source>
</evidence>
<evidence type="ECO:0000259" key="5">
    <source>
        <dbReference type="PROSITE" id="PS51118"/>
    </source>
</evidence>
<dbReference type="GO" id="GO:0003677">
    <property type="term" value="F:DNA binding"/>
    <property type="evidence" value="ECO:0007669"/>
    <property type="project" value="UniProtKB-KW"/>
</dbReference>
<dbReference type="PANTHER" id="PTHR33204:SF29">
    <property type="entry name" value="TRANSCRIPTIONAL REGULATOR"/>
    <property type="match status" value="1"/>
</dbReference>
<protein>
    <submittedName>
        <fullName evidence="6">Helix-turn-helix transcriptional regulator</fullName>
    </submittedName>
</protein>
<sequence>MKFETGMENNTSDMCDGGECESRPTDPNVLIEFKHAIHALGGKWKLEILFTLMNGGVRFGALRRALAPITQHMLTAQLRELERDGLVARKVLAEKPLQVEYELTDSAWSLTPAFRELLAWSKTFGPRRGAAAASEMTVGAGRA</sequence>
<gene>
    <name evidence="6" type="ORF">FDV58_22180</name>
</gene>
<name>A0A4U6RW53_BRAEL</name>
<dbReference type="Proteomes" id="UP000305095">
    <property type="component" value="Unassembled WGS sequence"/>
</dbReference>
<keyword evidence="2" id="KW-0238">DNA-binding</keyword>
<evidence type="ECO:0000313" key="7">
    <source>
        <dbReference type="Proteomes" id="UP000305095"/>
    </source>
</evidence>
<feature type="region of interest" description="Disordered" evidence="4">
    <location>
        <begin position="1"/>
        <end position="21"/>
    </location>
</feature>
<dbReference type="InterPro" id="IPR036390">
    <property type="entry name" value="WH_DNA-bd_sf"/>
</dbReference>
<accession>A0A4U6RW53</accession>
<comment type="caution">
    <text evidence="6">The sequence shown here is derived from an EMBL/GenBank/DDBJ whole genome shotgun (WGS) entry which is preliminary data.</text>
</comment>
<feature type="domain" description="HTH hxlR-type" evidence="5">
    <location>
        <begin position="20"/>
        <end position="129"/>
    </location>
</feature>
<dbReference type="SUPFAM" id="SSF46785">
    <property type="entry name" value="Winged helix' DNA-binding domain"/>
    <property type="match status" value="1"/>
</dbReference>
<dbReference type="InterPro" id="IPR036388">
    <property type="entry name" value="WH-like_DNA-bd_sf"/>
</dbReference>
<organism evidence="6 7">
    <name type="scientific">Bradyrhizobium elkanii</name>
    <dbReference type="NCBI Taxonomy" id="29448"/>
    <lineage>
        <taxon>Bacteria</taxon>
        <taxon>Pseudomonadati</taxon>
        <taxon>Pseudomonadota</taxon>
        <taxon>Alphaproteobacteria</taxon>
        <taxon>Hyphomicrobiales</taxon>
        <taxon>Nitrobacteraceae</taxon>
        <taxon>Bradyrhizobium</taxon>
    </lineage>
</organism>
<evidence type="ECO:0000256" key="1">
    <source>
        <dbReference type="ARBA" id="ARBA00023015"/>
    </source>
</evidence>
<dbReference type="EMBL" id="SZZP01000013">
    <property type="protein sequence ID" value="TKV79344.1"/>
    <property type="molecule type" value="Genomic_DNA"/>
</dbReference>
<dbReference type="PROSITE" id="PS51118">
    <property type="entry name" value="HTH_HXLR"/>
    <property type="match status" value="1"/>
</dbReference>
<keyword evidence="1" id="KW-0805">Transcription regulation</keyword>